<reference evidence="9" key="1">
    <citation type="submission" date="2016-11" db="UniProtKB">
        <authorList>
            <consortium name="WormBaseParasite"/>
        </authorList>
    </citation>
    <scope>IDENTIFICATION</scope>
    <source>
        <strain evidence="9">pt0022</strain>
    </source>
</reference>
<feature type="domain" description="MRG" evidence="7">
    <location>
        <begin position="208"/>
        <end position="419"/>
    </location>
</feature>
<dbReference type="Gene3D" id="2.30.30.140">
    <property type="match status" value="1"/>
</dbReference>
<comment type="subcellular location">
    <subcellularLocation>
        <location evidence="1">Nucleus</location>
    </subcellularLocation>
</comment>
<name>A0A1I8F0J8_WUCBA</name>
<evidence type="ECO:0000259" key="7">
    <source>
        <dbReference type="Pfam" id="PF05712"/>
    </source>
</evidence>
<dbReference type="PROSITE" id="PS51640">
    <property type="entry name" value="MRG"/>
    <property type="match status" value="1"/>
</dbReference>
<evidence type="ECO:0000256" key="3">
    <source>
        <dbReference type="ARBA" id="ARBA00023015"/>
    </source>
</evidence>
<dbReference type="GO" id="GO:0005634">
    <property type="term" value="C:nucleus"/>
    <property type="evidence" value="ECO:0007669"/>
    <property type="project" value="UniProtKB-SubCell"/>
</dbReference>
<feature type="region of interest" description="Disordered" evidence="6">
    <location>
        <begin position="139"/>
        <end position="208"/>
    </location>
</feature>
<dbReference type="InterPro" id="IPR008676">
    <property type="entry name" value="MRG"/>
</dbReference>
<dbReference type="PANTHER" id="PTHR10880">
    <property type="entry name" value="MORTALITY FACTOR 4-LIKE PROTEIN"/>
    <property type="match status" value="1"/>
</dbReference>
<dbReference type="InterPro" id="IPR016197">
    <property type="entry name" value="Chromo-like_dom_sf"/>
</dbReference>
<protein>
    <submittedName>
        <fullName evidence="9">MRG domain-containing protein</fullName>
    </submittedName>
</protein>
<dbReference type="AlphaFoldDB" id="A0A1I8F0J8"/>
<feature type="region of interest" description="Disordered" evidence="6">
    <location>
        <begin position="326"/>
        <end position="354"/>
    </location>
</feature>
<dbReference type="Pfam" id="PF05712">
    <property type="entry name" value="MRG"/>
    <property type="match status" value="1"/>
</dbReference>
<evidence type="ECO:0000259" key="8">
    <source>
        <dbReference type="Pfam" id="PF22732"/>
    </source>
</evidence>
<evidence type="ECO:0000256" key="4">
    <source>
        <dbReference type="ARBA" id="ARBA00023163"/>
    </source>
</evidence>
<feature type="compositionally biased region" description="Polar residues" evidence="6">
    <location>
        <begin position="170"/>
        <end position="185"/>
    </location>
</feature>
<dbReference type="Gene3D" id="1.10.274.30">
    <property type="entry name" value="MRG domain"/>
    <property type="match status" value="1"/>
</dbReference>
<dbReference type="STRING" id="6293.A0A1I8F0J8"/>
<accession>A0A1I8F0J8</accession>
<feature type="domain" description="MSL3 chromodomain-like" evidence="8">
    <location>
        <begin position="67"/>
        <end position="119"/>
    </location>
</feature>
<dbReference type="PANTHER" id="PTHR10880:SF48">
    <property type="entry name" value="MORTALITY FACTOR 4 LIKE 2"/>
    <property type="match status" value="1"/>
</dbReference>
<evidence type="ECO:0000256" key="6">
    <source>
        <dbReference type="SAM" id="MobiDB-lite"/>
    </source>
</evidence>
<dbReference type="SUPFAM" id="SSF54160">
    <property type="entry name" value="Chromo domain-like"/>
    <property type="match status" value="1"/>
</dbReference>
<dbReference type="Pfam" id="PF22732">
    <property type="entry name" value="MSL3_chromo-like"/>
    <property type="match status" value="1"/>
</dbReference>
<keyword evidence="4" id="KW-0804">Transcription</keyword>
<evidence type="ECO:0000256" key="1">
    <source>
        <dbReference type="ARBA" id="ARBA00004123"/>
    </source>
</evidence>
<sequence length="432" mass="49483">MRLGLTSCNVTGEIWLCGGNFVELLEFIVGFFFCVVLLSRSLKMPPKKESTVTKDTAKEVSKASDVYELHAKVLCQHLDNLYYEAKIINVEHGVDGEPIYTVHYQGWNQRHDEKIKHSSTRSRFLEYTTANVERAKAEMRDAQARLAQNKRRSRKSNVLDEKRSGGADSRGSTPSDKRGTSTSRAASIVSDKGTVRKRKPGTQLESEPVSDFIRKNEIKIDIPSVLKDILVDDHDMVNRQMYLPRLPARHTVAAIVRQYADYMGTCVEAKDTLTFEFGSDDTQLNSMVVTLVESSYGIQDYFNSSLGLQLLYKFERPQYADLLAQHKTKQEGTKDAKKKRSNDAGDGNDSPTDDYDKFKPSEYYGFIHLLRLFVRFGHMLGLTNWSERTIEAIVNQVHNFLKFLEVNRHKFFDIETDYEVAPPEYQRRVWSS</sequence>
<dbReference type="InterPro" id="IPR053820">
    <property type="entry name" value="MSL3_chromo-like"/>
</dbReference>
<dbReference type="WBParaSite" id="maker-PairedContig_963-snap-gene-0.19-mRNA-1">
    <property type="protein sequence ID" value="maker-PairedContig_963-snap-gene-0.19-mRNA-1"/>
    <property type="gene ID" value="maker-PairedContig_963-snap-gene-0.19"/>
</dbReference>
<evidence type="ECO:0000256" key="2">
    <source>
        <dbReference type="ARBA" id="ARBA00022853"/>
    </source>
</evidence>
<proteinExistence type="predicted"/>
<organism evidence="9">
    <name type="scientific">Wuchereria bancrofti</name>
    <dbReference type="NCBI Taxonomy" id="6293"/>
    <lineage>
        <taxon>Eukaryota</taxon>
        <taxon>Metazoa</taxon>
        <taxon>Ecdysozoa</taxon>
        <taxon>Nematoda</taxon>
        <taxon>Chromadorea</taxon>
        <taxon>Rhabditida</taxon>
        <taxon>Spirurina</taxon>
        <taxon>Spiruromorpha</taxon>
        <taxon>Filarioidea</taxon>
        <taxon>Onchocercidae</taxon>
        <taxon>Wuchereria</taxon>
    </lineage>
</organism>
<dbReference type="GO" id="GO:0006355">
    <property type="term" value="P:regulation of DNA-templated transcription"/>
    <property type="evidence" value="ECO:0007669"/>
    <property type="project" value="InterPro"/>
</dbReference>
<dbReference type="GO" id="GO:0006325">
    <property type="term" value="P:chromatin organization"/>
    <property type="evidence" value="ECO:0007669"/>
    <property type="project" value="UniProtKB-KW"/>
</dbReference>
<keyword evidence="5" id="KW-0539">Nucleus</keyword>
<dbReference type="InterPro" id="IPR038217">
    <property type="entry name" value="MRG_C_sf"/>
</dbReference>
<keyword evidence="2" id="KW-0156">Chromatin regulator</keyword>
<evidence type="ECO:0000256" key="5">
    <source>
        <dbReference type="ARBA" id="ARBA00023242"/>
    </source>
</evidence>
<evidence type="ECO:0000313" key="9">
    <source>
        <dbReference type="WBParaSite" id="maker-PairedContig_963-snap-gene-0.19-mRNA-1"/>
    </source>
</evidence>
<dbReference type="InterPro" id="IPR026541">
    <property type="entry name" value="MRG_dom"/>
</dbReference>
<keyword evidence="3" id="KW-0805">Transcription regulation</keyword>
<dbReference type="GO" id="GO:0035267">
    <property type="term" value="C:NuA4 histone acetyltransferase complex"/>
    <property type="evidence" value="ECO:0007669"/>
    <property type="project" value="TreeGrafter"/>
</dbReference>